<comment type="caution">
    <text evidence="2">The sequence shown here is derived from an EMBL/GenBank/DDBJ whole genome shotgun (WGS) entry which is preliminary data.</text>
</comment>
<name>A0A1Y2L528_9PROT</name>
<organism evidence="2 3">
    <name type="scientific">Thalassospira mesophila</name>
    <dbReference type="NCBI Taxonomy" id="1293891"/>
    <lineage>
        <taxon>Bacteria</taxon>
        <taxon>Pseudomonadati</taxon>
        <taxon>Pseudomonadota</taxon>
        <taxon>Alphaproteobacteria</taxon>
        <taxon>Rhodospirillales</taxon>
        <taxon>Thalassospiraceae</taxon>
        <taxon>Thalassospira</taxon>
    </lineage>
</organism>
<dbReference type="EMBL" id="JFKA01000001">
    <property type="protein sequence ID" value="OSQ40583.1"/>
    <property type="molecule type" value="Genomic_DNA"/>
</dbReference>
<evidence type="ECO:0000313" key="2">
    <source>
        <dbReference type="EMBL" id="OSQ40583.1"/>
    </source>
</evidence>
<protein>
    <submittedName>
        <fullName evidence="2">Uncharacterized protein</fullName>
    </submittedName>
</protein>
<sequence length="89" mass="10166">MMRYEVQPDPEVIPEQKYFFTFNLWVARRGGDGVFGAGNRRDFFGITGIMQRMRRPIADESQHSGPRHRDTADASLLGVIAGKRQRQGL</sequence>
<dbReference type="AlphaFoldDB" id="A0A1Y2L528"/>
<evidence type="ECO:0000313" key="3">
    <source>
        <dbReference type="Proteomes" id="UP000193391"/>
    </source>
</evidence>
<keyword evidence="3" id="KW-1185">Reference proteome</keyword>
<dbReference type="Proteomes" id="UP000193391">
    <property type="component" value="Unassembled WGS sequence"/>
</dbReference>
<accession>A0A1Y2L528</accession>
<proteinExistence type="predicted"/>
<reference evidence="2 3" key="1">
    <citation type="submission" date="2014-03" db="EMBL/GenBank/DDBJ databases">
        <title>The draft genome sequence of Thalassospira mesophila JCM 18969.</title>
        <authorList>
            <person name="Lai Q."/>
            <person name="Shao Z."/>
        </authorList>
    </citation>
    <scope>NUCLEOTIDE SEQUENCE [LARGE SCALE GENOMIC DNA]</scope>
    <source>
        <strain evidence="2 3">JCM 18969</strain>
    </source>
</reference>
<feature type="region of interest" description="Disordered" evidence="1">
    <location>
        <begin position="59"/>
        <end position="89"/>
    </location>
</feature>
<feature type="compositionally biased region" description="Basic and acidic residues" evidence="1">
    <location>
        <begin position="59"/>
        <end position="72"/>
    </location>
</feature>
<gene>
    <name evidence="2" type="ORF">TMES_02185</name>
</gene>
<evidence type="ECO:0000256" key="1">
    <source>
        <dbReference type="SAM" id="MobiDB-lite"/>
    </source>
</evidence>